<accession>A0ABQ3T2P7</accession>
<feature type="region of interest" description="Disordered" evidence="1">
    <location>
        <begin position="1"/>
        <end position="43"/>
    </location>
</feature>
<feature type="compositionally biased region" description="Polar residues" evidence="1">
    <location>
        <begin position="21"/>
        <end position="31"/>
    </location>
</feature>
<organism evidence="2 3">
    <name type="scientific">Streptomyces spororaveus</name>
    <dbReference type="NCBI Taxonomy" id="284039"/>
    <lineage>
        <taxon>Bacteria</taxon>
        <taxon>Bacillati</taxon>
        <taxon>Actinomycetota</taxon>
        <taxon>Actinomycetes</taxon>
        <taxon>Kitasatosporales</taxon>
        <taxon>Streptomycetaceae</taxon>
        <taxon>Streptomyces</taxon>
    </lineage>
</organism>
<feature type="compositionally biased region" description="Polar residues" evidence="1">
    <location>
        <begin position="1"/>
        <end position="10"/>
    </location>
</feature>
<evidence type="ECO:0000313" key="3">
    <source>
        <dbReference type="Proteomes" id="UP000608522"/>
    </source>
</evidence>
<reference evidence="3" key="1">
    <citation type="submission" date="2023-07" db="EMBL/GenBank/DDBJ databases">
        <title>Whole genome shotgun sequence of Streptomyces spororaveus NBRC 15456.</title>
        <authorList>
            <person name="Komaki H."/>
            <person name="Tamura T."/>
        </authorList>
    </citation>
    <scope>NUCLEOTIDE SEQUENCE [LARGE SCALE GENOMIC DNA]</scope>
    <source>
        <strain evidence="3">NBRC 15456</strain>
    </source>
</reference>
<dbReference type="Proteomes" id="UP000608522">
    <property type="component" value="Unassembled WGS sequence"/>
</dbReference>
<comment type="caution">
    <text evidence="2">The sequence shown here is derived from an EMBL/GenBank/DDBJ whole genome shotgun (WGS) entry which is preliminary data.</text>
</comment>
<gene>
    <name evidence="2" type="ORF">Sspor_02140</name>
</gene>
<evidence type="ECO:0000313" key="2">
    <source>
        <dbReference type="EMBL" id="GHI74653.1"/>
    </source>
</evidence>
<dbReference type="EMBL" id="BNED01000002">
    <property type="protein sequence ID" value="GHI74653.1"/>
    <property type="molecule type" value="Genomic_DNA"/>
</dbReference>
<proteinExistence type="predicted"/>
<keyword evidence="3" id="KW-1185">Reference proteome</keyword>
<evidence type="ECO:0000256" key="1">
    <source>
        <dbReference type="SAM" id="MobiDB-lite"/>
    </source>
</evidence>
<sequence length="71" mass="6829">MSQSTPSQKALTHFKNPARVSPTSRDNTSRPLPTAGGGAGAAVGLGVAGERGVGAGGSIGDAVTGDGNQQP</sequence>
<name>A0ABQ3T2P7_9ACTN</name>
<protein>
    <submittedName>
        <fullName evidence="2">Uncharacterized protein</fullName>
    </submittedName>
</protein>